<evidence type="ECO:0000313" key="3">
    <source>
        <dbReference type="EMBL" id="CAD8719558.1"/>
    </source>
</evidence>
<organism evidence="3">
    <name type="scientific">Mantoniella antarctica</name>
    <dbReference type="NCBI Taxonomy" id="81844"/>
    <lineage>
        <taxon>Eukaryota</taxon>
        <taxon>Viridiplantae</taxon>
        <taxon>Chlorophyta</taxon>
        <taxon>Mamiellophyceae</taxon>
        <taxon>Mamiellales</taxon>
        <taxon>Mamiellaceae</taxon>
        <taxon>Mantoniella</taxon>
    </lineage>
</organism>
<feature type="region of interest" description="Disordered" evidence="2">
    <location>
        <begin position="1"/>
        <end position="21"/>
    </location>
</feature>
<feature type="coiled-coil region" evidence="1">
    <location>
        <begin position="73"/>
        <end position="100"/>
    </location>
</feature>
<accession>A0A7S0SXJ0</accession>
<proteinExistence type="predicted"/>
<keyword evidence="1" id="KW-0175">Coiled coil</keyword>
<feature type="coiled-coil region" evidence="1">
    <location>
        <begin position="127"/>
        <end position="154"/>
    </location>
</feature>
<gene>
    <name evidence="3" type="ORF">MANT1106_LOCUS18874</name>
</gene>
<dbReference type="EMBL" id="HBFC01031774">
    <property type="protein sequence ID" value="CAD8719558.1"/>
    <property type="molecule type" value="Transcribed_RNA"/>
</dbReference>
<protein>
    <submittedName>
        <fullName evidence="3">Uncharacterized protein</fullName>
    </submittedName>
</protein>
<feature type="region of interest" description="Disordered" evidence="2">
    <location>
        <begin position="679"/>
        <end position="729"/>
    </location>
</feature>
<feature type="compositionally biased region" description="Basic and acidic residues" evidence="2">
    <location>
        <begin position="9"/>
        <end position="21"/>
    </location>
</feature>
<reference evidence="3" key="1">
    <citation type="submission" date="2021-01" db="EMBL/GenBank/DDBJ databases">
        <authorList>
            <person name="Corre E."/>
            <person name="Pelletier E."/>
            <person name="Niang G."/>
            <person name="Scheremetjew M."/>
            <person name="Finn R."/>
            <person name="Kale V."/>
            <person name="Holt S."/>
            <person name="Cochrane G."/>
            <person name="Meng A."/>
            <person name="Brown T."/>
            <person name="Cohen L."/>
        </authorList>
    </citation>
    <scope>NUCLEOTIDE SEQUENCE</scope>
    <source>
        <strain evidence="3">SL-175</strain>
    </source>
</reference>
<dbReference type="AlphaFoldDB" id="A0A7S0SXJ0"/>
<sequence length="729" mass="78282">MVVAAKVNESPHARALMEEERREMDAEHALLRKKLESAERLLIQGTEKAVSIATMEEAVEKLQRMVRMEQDGRRVAELQAEEERKARHEAETEARREIEARHVAEKQVSEAQDVSVATEERAKISAARQIGEKEARLEMDLAAARRELSETRAAKVAERTGADLADVTMVDRADIAEDIVRAKTERRMKEESQLILAKHEAEMSVALATAAEEKVAALQAAALQRQQALALAEEEHAADLHRAEERKNREVETARDDMHVAQEAVKSLTLARVSDREVFAREKYEALAEAGVEYEATLRKLRDSHSAELVGLTTTNDQLLGTLRAEKGGEEAKLRTLVDSLSENLRCSEEAIEAERALRVAAEHAGRADLEARRVAEQERAREQMYRQMAEDLVGESQRARDDAERRTKEQYLEVERVKHAAAKRRALNITMHENATGAAAVAAAVTGVSSSSGKSAPAAVSAAADDAYIEQLPSALGLEPPEDPREALVMARRTDLNDCTSSYKAALADLKRAKDAGTAEPEELVALSKASAKKRDALAEAAETFSTALGELEQAKEKELGKIRDEHTAMTSALTKYSATSATAPAPMRAATRAIGAAAHMHADAKVAAAHELVPPPVPAVSVPARSLAGLAPAPAPTMARTLAPTLTPASARGSDGKLAVGEPAAKAAAARVIAGGGEEGQGAAAGERRPGSAMSEESYSDSDSDYTDATTDSRPNSAAATPTPAGR</sequence>
<evidence type="ECO:0000256" key="1">
    <source>
        <dbReference type="SAM" id="Coils"/>
    </source>
</evidence>
<evidence type="ECO:0000256" key="2">
    <source>
        <dbReference type="SAM" id="MobiDB-lite"/>
    </source>
</evidence>
<name>A0A7S0SXJ0_9CHLO</name>